<name>A0A2T5FV12_9SPHN</name>
<evidence type="ECO:0000313" key="2">
    <source>
        <dbReference type="EMBL" id="PTQ08549.1"/>
    </source>
</evidence>
<feature type="transmembrane region" description="Helical" evidence="1">
    <location>
        <begin position="7"/>
        <end position="27"/>
    </location>
</feature>
<dbReference type="EMBL" id="NWBU01000015">
    <property type="protein sequence ID" value="PTQ08549.1"/>
    <property type="molecule type" value="Genomic_DNA"/>
</dbReference>
<feature type="transmembrane region" description="Helical" evidence="1">
    <location>
        <begin position="175"/>
        <end position="195"/>
    </location>
</feature>
<dbReference type="Proteomes" id="UP000244162">
    <property type="component" value="Unassembled WGS sequence"/>
</dbReference>
<gene>
    <name evidence="2" type="ORF">CLG96_15235</name>
</gene>
<evidence type="ECO:0000256" key="1">
    <source>
        <dbReference type="SAM" id="Phobius"/>
    </source>
</evidence>
<keyword evidence="1" id="KW-1133">Transmembrane helix</keyword>
<sequence length="204" mass="22451">MKDRRERAVAAIIAATAWGGLSVQFIVVEQRLGSMLAALWRLAGYFTVTTNLAVAILFAAVAAGSPRVRKPLLFAGLALCMALVGIVYEVALRHVLNPRGLQSVADLLLHDLGPILVVLFWFFFAPKGRMRLRDPWLIALYPIAYLIYALIRGVATGRYAYPFIDVERIGWALTAANAAIIAACFLTVAHCLWWLDRRLATKGA</sequence>
<dbReference type="AlphaFoldDB" id="A0A2T5FV12"/>
<feature type="transmembrane region" description="Helical" evidence="1">
    <location>
        <begin position="136"/>
        <end position="155"/>
    </location>
</feature>
<feature type="transmembrane region" description="Helical" evidence="1">
    <location>
        <begin position="72"/>
        <end position="92"/>
    </location>
</feature>
<keyword evidence="1" id="KW-0472">Membrane</keyword>
<feature type="transmembrane region" description="Helical" evidence="1">
    <location>
        <begin position="39"/>
        <end position="60"/>
    </location>
</feature>
<dbReference type="RefSeq" id="WP_107969137.1">
    <property type="nucleotide sequence ID" value="NZ_NWBU01000015.1"/>
</dbReference>
<keyword evidence="1" id="KW-0812">Transmembrane</keyword>
<keyword evidence="3" id="KW-1185">Reference proteome</keyword>
<dbReference type="InterPro" id="IPR049713">
    <property type="entry name" value="Pr6Pr-like"/>
</dbReference>
<evidence type="ECO:0008006" key="4">
    <source>
        <dbReference type="Google" id="ProtNLM"/>
    </source>
</evidence>
<dbReference type="NCBIfam" id="NF038065">
    <property type="entry name" value="Pr6Pr"/>
    <property type="match status" value="1"/>
</dbReference>
<protein>
    <recommendedName>
        <fullName evidence="4">Pr6Pr family membrane protein</fullName>
    </recommendedName>
</protein>
<evidence type="ECO:0000313" key="3">
    <source>
        <dbReference type="Proteomes" id="UP000244162"/>
    </source>
</evidence>
<accession>A0A2T5FV12</accession>
<organism evidence="2 3">
    <name type="scientific">Sphingomonas oleivorans</name>
    <dbReference type="NCBI Taxonomy" id="1735121"/>
    <lineage>
        <taxon>Bacteria</taxon>
        <taxon>Pseudomonadati</taxon>
        <taxon>Pseudomonadota</taxon>
        <taxon>Alphaproteobacteria</taxon>
        <taxon>Sphingomonadales</taxon>
        <taxon>Sphingomonadaceae</taxon>
        <taxon>Sphingomonas</taxon>
    </lineage>
</organism>
<comment type="caution">
    <text evidence="2">The sequence shown here is derived from an EMBL/GenBank/DDBJ whole genome shotgun (WGS) entry which is preliminary data.</text>
</comment>
<proteinExistence type="predicted"/>
<feature type="transmembrane region" description="Helical" evidence="1">
    <location>
        <begin position="104"/>
        <end position="124"/>
    </location>
</feature>
<reference evidence="2 3" key="1">
    <citation type="submission" date="2017-09" db="EMBL/GenBank/DDBJ databases">
        <title>Sphingomonas panjinensis sp.nov., isolated from oil-contaminated soil.</title>
        <authorList>
            <person name="Wang L."/>
            <person name="Chen L."/>
        </authorList>
    </citation>
    <scope>NUCLEOTIDE SEQUENCE [LARGE SCALE GENOMIC DNA]</scope>
    <source>
        <strain evidence="2 3">FW-11</strain>
    </source>
</reference>
<dbReference type="OrthoDB" id="9809977at2"/>